<accession>A0A1X6NU03</accession>
<dbReference type="Pfam" id="PF16278">
    <property type="entry name" value="zf-C2HE"/>
    <property type="match status" value="1"/>
</dbReference>
<feature type="domain" description="Aprataxin C2HE/C2H2/C2HC zinc finger" evidence="1">
    <location>
        <begin position="182"/>
        <end position="237"/>
    </location>
</feature>
<dbReference type="Proteomes" id="UP000218209">
    <property type="component" value="Unassembled WGS sequence"/>
</dbReference>
<dbReference type="Pfam" id="PF11969">
    <property type="entry name" value="DcpS_C"/>
    <property type="match status" value="1"/>
</dbReference>
<dbReference type="InterPro" id="IPR032566">
    <property type="entry name" value="Znf-C2HE"/>
</dbReference>
<reference evidence="2 3" key="1">
    <citation type="submission" date="2017-03" db="EMBL/GenBank/DDBJ databases">
        <title>WGS assembly of Porphyra umbilicalis.</title>
        <authorList>
            <person name="Brawley S.H."/>
            <person name="Blouin N.A."/>
            <person name="Ficko-Blean E."/>
            <person name="Wheeler G.L."/>
            <person name="Lohr M."/>
            <person name="Goodson H.V."/>
            <person name="Jenkins J.W."/>
            <person name="Blaby-Haas C.E."/>
            <person name="Helliwell K.E."/>
            <person name="Chan C."/>
            <person name="Marriage T."/>
            <person name="Bhattacharya D."/>
            <person name="Klein A.S."/>
            <person name="Badis Y."/>
            <person name="Brodie J."/>
            <person name="Cao Y."/>
            <person name="Collen J."/>
            <person name="Dittami S.M."/>
            <person name="Gachon C.M."/>
            <person name="Green B.R."/>
            <person name="Karpowicz S."/>
            <person name="Kim J.W."/>
            <person name="Kudahl U."/>
            <person name="Lin S."/>
            <person name="Michel G."/>
            <person name="Mittag M."/>
            <person name="Olson B.J."/>
            <person name="Pangilinan J."/>
            <person name="Peng Y."/>
            <person name="Qiu H."/>
            <person name="Shu S."/>
            <person name="Singer J.T."/>
            <person name="Smith A.G."/>
            <person name="Sprecher B.N."/>
            <person name="Wagner V."/>
            <person name="Wang W."/>
            <person name="Wang Z.-Y."/>
            <person name="Yan J."/>
            <person name="Yarish C."/>
            <person name="Zoeuner-Riek S."/>
            <person name="Zhuang Y."/>
            <person name="Zou Y."/>
            <person name="Lindquist E.A."/>
            <person name="Grimwood J."/>
            <person name="Barry K."/>
            <person name="Rokhsar D.S."/>
            <person name="Schmutz J."/>
            <person name="Stiller J.W."/>
            <person name="Grossman A.R."/>
            <person name="Prochnik S.E."/>
        </authorList>
    </citation>
    <scope>NUCLEOTIDE SEQUENCE [LARGE SCALE GENOMIC DNA]</scope>
    <source>
        <strain evidence="2">4086291</strain>
    </source>
</reference>
<dbReference type="SUPFAM" id="SSF54197">
    <property type="entry name" value="HIT-like"/>
    <property type="match status" value="1"/>
</dbReference>
<dbReference type="GO" id="GO:0033699">
    <property type="term" value="F:DNA 5'-adenosine monophosphate hydrolase activity"/>
    <property type="evidence" value="ECO:0007669"/>
    <property type="project" value="TreeGrafter"/>
</dbReference>
<dbReference type="GO" id="GO:0030983">
    <property type="term" value="F:mismatched DNA binding"/>
    <property type="evidence" value="ECO:0007669"/>
    <property type="project" value="TreeGrafter"/>
</dbReference>
<dbReference type="GO" id="GO:0005634">
    <property type="term" value="C:nucleus"/>
    <property type="evidence" value="ECO:0007669"/>
    <property type="project" value="TreeGrafter"/>
</dbReference>
<dbReference type="GO" id="GO:0000012">
    <property type="term" value="P:single strand break repair"/>
    <property type="evidence" value="ECO:0007669"/>
    <property type="project" value="TreeGrafter"/>
</dbReference>
<sequence length="262" mass="25875">MTGGKAPLTARSGAPLSAVAGGWARALGHAVRTAGGTTADAVHPRHVYWTGTLPSVLDCGGGAAAAAADGDAEPLVVLYDGYPKARRHLLLLPARPDVAPAVDRLTSSDRPAVAALVRLGGAIAAALAADAGGGGGGGGAPPPRLGFHVLPSMSPLHLHLVSEDLAGSGMTSKRHYQSFASAFFVPAAAVLAALDAGDGFAVDADAAAAALRAPLVCHGCGAPARHMPHLRVHLRDCAAGRRGAGQVAARPVAVDAVAQGAP</sequence>
<proteinExistence type="predicted"/>
<dbReference type="PANTHER" id="PTHR12486">
    <property type="entry name" value="APRATAXIN-RELATED"/>
    <property type="match status" value="1"/>
</dbReference>
<evidence type="ECO:0000313" key="2">
    <source>
        <dbReference type="EMBL" id="OSX72065.1"/>
    </source>
</evidence>
<organism evidence="2 3">
    <name type="scientific">Porphyra umbilicalis</name>
    <name type="common">Purple laver</name>
    <name type="synonym">Red alga</name>
    <dbReference type="NCBI Taxonomy" id="2786"/>
    <lineage>
        <taxon>Eukaryota</taxon>
        <taxon>Rhodophyta</taxon>
        <taxon>Bangiophyceae</taxon>
        <taxon>Bangiales</taxon>
        <taxon>Bangiaceae</taxon>
        <taxon>Porphyra</taxon>
    </lineage>
</organism>
<dbReference type="GO" id="GO:0003725">
    <property type="term" value="F:double-stranded RNA binding"/>
    <property type="evidence" value="ECO:0007669"/>
    <property type="project" value="TreeGrafter"/>
</dbReference>
<evidence type="ECO:0000259" key="1">
    <source>
        <dbReference type="Pfam" id="PF16278"/>
    </source>
</evidence>
<gene>
    <name evidence="2" type="ORF">BU14_0471s0004</name>
</gene>
<keyword evidence="3" id="KW-1185">Reference proteome</keyword>
<protein>
    <recommendedName>
        <fullName evidence="1">Aprataxin C2HE/C2H2/C2HC zinc finger domain-containing protein</fullName>
    </recommendedName>
</protein>
<dbReference type="EMBL" id="KV919086">
    <property type="protein sequence ID" value="OSX72065.1"/>
    <property type="molecule type" value="Genomic_DNA"/>
</dbReference>
<evidence type="ECO:0000313" key="3">
    <source>
        <dbReference type="Proteomes" id="UP000218209"/>
    </source>
</evidence>
<dbReference type="InterPro" id="IPR036265">
    <property type="entry name" value="HIT-like_sf"/>
</dbReference>
<dbReference type="AlphaFoldDB" id="A0A1X6NU03"/>
<dbReference type="OrthoDB" id="3512845at2759"/>
<name>A0A1X6NU03_PORUM</name>
<dbReference type="GO" id="GO:1990165">
    <property type="term" value="F:single-strand break-containing DNA binding"/>
    <property type="evidence" value="ECO:0007669"/>
    <property type="project" value="TreeGrafter"/>
</dbReference>
<dbReference type="PANTHER" id="PTHR12486:SF4">
    <property type="entry name" value="APRATAXIN"/>
    <property type="match status" value="1"/>
</dbReference>
<dbReference type="Gene3D" id="3.30.428.10">
    <property type="entry name" value="HIT-like"/>
    <property type="match status" value="1"/>
</dbReference>
<dbReference type="GO" id="GO:0003697">
    <property type="term" value="F:single-stranded DNA binding"/>
    <property type="evidence" value="ECO:0007669"/>
    <property type="project" value="TreeGrafter"/>
</dbReference>